<dbReference type="EMBL" id="DNAN01000594">
    <property type="protein sequence ID" value="HAW77403.1"/>
    <property type="molecule type" value="Genomic_DNA"/>
</dbReference>
<evidence type="ECO:0000313" key="3">
    <source>
        <dbReference type="EMBL" id="HAW77403.1"/>
    </source>
</evidence>
<dbReference type="STRING" id="589873.EP12_07300"/>
<dbReference type="KEGG" id="aal:EP13_07200"/>
<dbReference type="Proteomes" id="UP000263517">
    <property type="component" value="Unassembled WGS sequence"/>
</dbReference>
<dbReference type="EMBL" id="CP008849">
    <property type="protein sequence ID" value="AIF98489.1"/>
    <property type="molecule type" value="Genomic_DNA"/>
</dbReference>
<sequence length="61" mass="6554">MDVSSTNATPVSTVVQNTTQDPRQPIERRQEPSQEVRTTSEASASAPSSDSRVGSTIDTYV</sequence>
<feature type="compositionally biased region" description="Low complexity" evidence="1">
    <location>
        <begin position="40"/>
        <end position="55"/>
    </location>
</feature>
<protein>
    <submittedName>
        <fullName evidence="2">Uncharacterized protein</fullName>
    </submittedName>
</protein>
<dbReference type="RefSeq" id="WP_044056672.1">
    <property type="nucleotide sequence ID" value="NZ_CALBIY010000096.1"/>
</dbReference>
<dbReference type="GeneID" id="78254699"/>
<feature type="compositionally biased region" description="Polar residues" evidence="1">
    <location>
        <begin position="1"/>
        <end position="22"/>
    </location>
</feature>
<dbReference type="AlphaFoldDB" id="A0A075NV18"/>
<organism evidence="2 4">
    <name type="scientific">Alteromonas australica</name>
    <dbReference type="NCBI Taxonomy" id="589873"/>
    <lineage>
        <taxon>Bacteria</taxon>
        <taxon>Pseudomonadati</taxon>
        <taxon>Pseudomonadota</taxon>
        <taxon>Gammaproteobacteria</taxon>
        <taxon>Alteromonadales</taxon>
        <taxon>Alteromonadaceae</taxon>
        <taxon>Alteromonas/Salinimonas group</taxon>
        <taxon>Alteromonas</taxon>
    </lineage>
</organism>
<proteinExistence type="predicted"/>
<reference evidence="3 5" key="2">
    <citation type="journal article" date="2018" name="Nat. Biotechnol.">
        <title>A standardized bacterial taxonomy based on genome phylogeny substantially revises the tree of life.</title>
        <authorList>
            <person name="Parks D.H."/>
            <person name="Chuvochina M."/>
            <person name="Waite D.W."/>
            <person name="Rinke C."/>
            <person name="Skarshewski A."/>
            <person name="Chaumeil P.A."/>
            <person name="Hugenholtz P."/>
        </authorList>
    </citation>
    <scope>NUCLEOTIDE SEQUENCE [LARGE SCALE GENOMIC DNA]</scope>
    <source>
        <strain evidence="3">UBA11978</strain>
    </source>
</reference>
<accession>A0A075NV18</accession>
<evidence type="ECO:0000256" key="1">
    <source>
        <dbReference type="SAM" id="MobiDB-lite"/>
    </source>
</evidence>
<feature type="compositionally biased region" description="Basic and acidic residues" evidence="1">
    <location>
        <begin position="24"/>
        <end position="34"/>
    </location>
</feature>
<gene>
    <name evidence="3" type="ORF">DCW74_16925</name>
    <name evidence="2" type="ORF">EP13_07200</name>
</gene>
<dbReference type="Proteomes" id="UP000056090">
    <property type="component" value="Chromosome"/>
</dbReference>
<evidence type="ECO:0000313" key="5">
    <source>
        <dbReference type="Proteomes" id="UP000263517"/>
    </source>
</evidence>
<evidence type="ECO:0000313" key="2">
    <source>
        <dbReference type="EMBL" id="AIF98489.1"/>
    </source>
</evidence>
<keyword evidence="4" id="KW-1185">Reference proteome</keyword>
<feature type="region of interest" description="Disordered" evidence="1">
    <location>
        <begin position="1"/>
        <end position="61"/>
    </location>
</feature>
<name>A0A075NV18_9ALTE</name>
<reference evidence="2 4" key="1">
    <citation type="submission" date="2014-06" db="EMBL/GenBank/DDBJ databases">
        <title>Genomes of Alteromonas australica, a world apart.</title>
        <authorList>
            <person name="Gonzaga A."/>
            <person name="Lopez-Perez M."/>
            <person name="Rodriguez-Valera F."/>
        </authorList>
    </citation>
    <scope>NUCLEOTIDE SEQUENCE [LARGE SCALE GENOMIC DNA]</scope>
    <source>
        <strain evidence="2 4">H 17</strain>
    </source>
</reference>
<evidence type="ECO:0000313" key="4">
    <source>
        <dbReference type="Proteomes" id="UP000056090"/>
    </source>
</evidence>